<reference evidence="1 2" key="1">
    <citation type="submission" date="2015-01" db="EMBL/GenBank/DDBJ databases">
        <title>Evolution of Trichinella species and genotypes.</title>
        <authorList>
            <person name="Korhonen P.K."/>
            <person name="Edoardo P."/>
            <person name="Giuseppe L.R."/>
            <person name="Gasser R.B."/>
        </authorList>
    </citation>
    <scope>NUCLEOTIDE SEQUENCE [LARGE SCALE GENOMIC DNA]</scope>
    <source>
        <strain evidence="1">ISS1980</strain>
    </source>
</reference>
<evidence type="ECO:0000313" key="2">
    <source>
        <dbReference type="Proteomes" id="UP000054843"/>
    </source>
</evidence>
<comment type="caution">
    <text evidence="1">The sequence shown here is derived from an EMBL/GenBank/DDBJ whole genome shotgun (WGS) entry which is preliminary data.</text>
</comment>
<evidence type="ECO:0000313" key="1">
    <source>
        <dbReference type="EMBL" id="KRZ70884.1"/>
    </source>
</evidence>
<name>A0A0V1MGB3_9BILA</name>
<dbReference type="Proteomes" id="UP000054843">
    <property type="component" value="Unassembled WGS sequence"/>
</dbReference>
<accession>A0A0V1MGB3</accession>
<organism evidence="1 2">
    <name type="scientific">Trichinella papuae</name>
    <dbReference type="NCBI Taxonomy" id="268474"/>
    <lineage>
        <taxon>Eukaryota</taxon>
        <taxon>Metazoa</taxon>
        <taxon>Ecdysozoa</taxon>
        <taxon>Nematoda</taxon>
        <taxon>Enoplea</taxon>
        <taxon>Dorylaimia</taxon>
        <taxon>Trichinellida</taxon>
        <taxon>Trichinellidae</taxon>
        <taxon>Trichinella</taxon>
    </lineage>
</organism>
<protein>
    <submittedName>
        <fullName evidence="1">Uncharacterized protein</fullName>
    </submittedName>
</protein>
<dbReference type="EMBL" id="JYDO01000106">
    <property type="protein sequence ID" value="KRZ70884.1"/>
    <property type="molecule type" value="Genomic_DNA"/>
</dbReference>
<dbReference type="AlphaFoldDB" id="A0A0V1MGB3"/>
<gene>
    <name evidence="1" type="ORF">T10_3198</name>
</gene>
<sequence>MASCVCYVFTQILRYSHAVLDCASLRAHILRFQIWLPELASLPSIQESRQRGGCKPPVRSASFCFAPISPSDCTASLYEVQLTFVLR</sequence>
<keyword evidence="2" id="KW-1185">Reference proteome</keyword>
<proteinExistence type="predicted"/>